<dbReference type="Pfam" id="PF00969">
    <property type="entry name" value="MHC_II_beta"/>
    <property type="match status" value="1"/>
</dbReference>
<organism evidence="12 13">
    <name type="scientific">Grantiella picta</name>
    <dbReference type="NCBI Taxonomy" id="266360"/>
    <lineage>
        <taxon>Eukaryota</taxon>
        <taxon>Metazoa</taxon>
        <taxon>Chordata</taxon>
        <taxon>Craniata</taxon>
        <taxon>Vertebrata</taxon>
        <taxon>Euteleostomi</taxon>
        <taxon>Archelosauria</taxon>
        <taxon>Archosauria</taxon>
        <taxon>Dinosauria</taxon>
        <taxon>Saurischia</taxon>
        <taxon>Theropoda</taxon>
        <taxon>Coelurosauria</taxon>
        <taxon>Aves</taxon>
        <taxon>Neognathae</taxon>
        <taxon>Neoaves</taxon>
        <taxon>Telluraves</taxon>
        <taxon>Australaves</taxon>
        <taxon>Passeriformes</taxon>
        <taxon>Meliphagoidea</taxon>
        <taxon>Meliphagidae</taxon>
        <taxon>Grantiella</taxon>
    </lineage>
</organism>
<gene>
    <name evidence="12" type="primary">Patrdob</name>
    <name evidence="12" type="ORF">GRAPIC_R05793</name>
</gene>
<evidence type="ECO:0000256" key="6">
    <source>
        <dbReference type="ARBA" id="ARBA00023136"/>
    </source>
</evidence>
<dbReference type="SUPFAM" id="SSF54452">
    <property type="entry name" value="MHC antigen-recognition domain"/>
    <property type="match status" value="1"/>
</dbReference>
<keyword evidence="5" id="KW-1064">Adaptive immunity</keyword>
<dbReference type="FunFam" id="3.10.320.10:FF:000001">
    <property type="entry name" value="HLA class II histocompatibility antigen, DRB1-1 beta chain"/>
    <property type="match status" value="1"/>
</dbReference>
<dbReference type="Gene3D" id="3.10.320.10">
    <property type="entry name" value="Class II Histocompatibility Antigen, M Beta Chain, Chain B, domain 1"/>
    <property type="match status" value="1"/>
</dbReference>
<dbReference type="InterPro" id="IPR000353">
    <property type="entry name" value="MHC_II_b_N"/>
</dbReference>
<dbReference type="SMART" id="SM00921">
    <property type="entry name" value="MHC_II_beta"/>
    <property type="match status" value="1"/>
</dbReference>
<sequence>AVLVALLVLGATPAAGAELSGVFQILKYAECYFTNGTEKVRYMQRHIYNRLEIVRFDSDVGKFMGFTPYGEKNAKRLNSDPNLLEYRRTAVDWFCRCWYKVFTPFSVERRGER</sequence>
<evidence type="ECO:0000313" key="12">
    <source>
        <dbReference type="EMBL" id="NWV43856.1"/>
    </source>
</evidence>
<feature type="non-terminal residue" evidence="12">
    <location>
        <position position="113"/>
    </location>
</feature>
<evidence type="ECO:0000259" key="11">
    <source>
        <dbReference type="SMART" id="SM00921"/>
    </source>
</evidence>
<keyword evidence="10" id="KW-0732">Signal</keyword>
<evidence type="ECO:0000256" key="5">
    <source>
        <dbReference type="ARBA" id="ARBA00023130"/>
    </source>
</evidence>
<dbReference type="PANTHER" id="PTHR19944:SF99">
    <property type="entry name" value="HLA CLASS II HISTOCOMPATIBILITY ANTIGEN, DRB1 BETA CHAIN"/>
    <property type="match status" value="1"/>
</dbReference>
<feature type="domain" description="MHC class II beta chain N-terminal" evidence="11">
    <location>
        <begin position="29"/>
        <end position="103"/>
    </location>
</feature>
<dbReference type="GO" id="GO:0002504">
    <property type="term" value="P:antigen processing and presentation of peptide or polysaccharide antigen via MHC class II"/>
    <property type="evidence" value="ECO:0007669"/>
    <property type="project" value="UniProtKB-KW"/>
</dbReference>
<feature type="chain" id="PRO_5029872474" evidence="10">
    <location>
        <begin position="17"/>
        <end position="113"/>
    </location>
</feature>
<dbReference type="AlphaFoldDB" id="A0A7K6EY37"/>
<dbReference type="PANTHER" id="PTHR19944">
    <property type="entry name" value="MHC CLASS II-RELATED"/>
    <property type="match status" value="1"/>
</dbReference>
<evidence type="ECO:0000256" key="1">
    <source>
        <dbReference type="ARBA" id="ARBA00004479"/>
    </source>
</evidence>
<dbReference type="InterPro" id="IPR011162">
    <property type="entry name" value="MHC_I/II-like_Ag-recog"/>
</dbReference>
<evidence type="ECO:0000256" key="2">
    <source>
        <dbReference type="ARBA" id="ARBA00022692"/>
    </source>
</evidence>
<keyword evidence="2" id="KW-0812">Transmembrane</keyword>
<keyword evidence="7" id="KW-1015">Disulfide bond</keyword>
<feature type="signal peptide" evidence="10">
    <location>
        <begin position="1"/>
        <end position="16"/>
    </location>
</feature>
<evidence type="ECO:0000256" key="10">
    <source>
        <dbReference type="SAM" id="SignalP"/>
    </source>
</evidence>
<dbReference type="EMBL" id="VZRM01008827">
    <property type="protein sequence ID" value="NWV43856.1"/>
    <property type="molecule type" value="Genomic_DNA"/>
</dbReference>
<comment type="subcellular location">
    <subcellularLocation>
        <location evidence="1">Membrane</location>
        <topology evidence="1">Single-pass type I membrane protein</topology>
    </subcellularLocation>
</comment>
<keyword evidence="8" id="KW-0325">Glycoprotein</keyword>
<evidence type="ECO:0000256" key="4">
    <source>
        <dbReference type="ARBA" id="ARBA00022989"/>
    </source>
</evidence>
<feature type="non-terminal residue" evidence="12">
    <location>
        <position position="1"/>
    </location>
</feature>
<proteinExistence type="predicted"/>
<evidence type="ECO:0000256" key="3">
    <source>
        <dbReference type="ARBA" id="ARBA00022859"/>
    </source>
</evidence>
<dbReference type="InterPro" id="IPR014745">
    <property type="entry name" value="MHC_II_a/b_N"/>
</dbReference>
<dbReference type="Proteomes" id="UP000575029">
    <property type="component" value="Unassembled WGS sequence"/>
</dbReference>
<dbReference type="GO" id="GO:0002250">
    <property type="term" value="P:adaptive immune response"/>
    <property type="evidence" value="ECO:0007669"/>
    <property type="project" value="UniProtKB-KW"/>
</dbReference>
<evidence type="ECO:0000256" key="8">
    <source>
        <dbReference type="ARBA" id="ARBA00023180"/>
    </source>
</evidence>
<comment type="caution">
    <text evidence="12">The sequence shown here is derived from an EMBL/GenBank/DDBJ whole genome shotgun (WGS) entry which is preliminary data.</text>
</comment>
<keyword evidence="6" id="KW-0472">Membrane</keyword>
<evidence type="ECO:0000256" key="9">
    <source>
        <dbReference type="ARBA" id="ARBA00023182"/>
    </source>
</evidence>
<accession>A0A7K6EY37</accession>
<protein>
    <submittedName>
        <fullName evidence="12">DOB protein</fullName>
    </submittedName>
</protein>
<dbReference type="InterPro" id="IPR050160">
    <property type="entry name" value="MHC/Immunoglobulin"/>
</dbReference>
<keyword evidence="3" id="KW-0391">Immunity</keyword>
<dbReference type="GO" id="GO:0042613">
    <property type="term" value="C:MHC class II protein complex"/>
    <property type="evidence" value="ECO:0007669"/>
    <property type="project" value="UniProtKB-KW"/>
</dbReference>
<reference evidence="12 13" key="1">
    <citation type="submission" date="2019-09" db="EMBL/GenBank/DDBJ databases">
        <title>Bird 10,000 Genomes (B10K) Project - Family phase.</title>
        <authorList>
            <person name="Zhang G."/>
        </authorList>
    </citation>
    <scope>NUCLEOTIDE SEQUENCE [LARGE SCALE GENOMIC DNA]</scope>
    <source>
        <strain evidence="12">B10K-DU-029-50</strain>
        <tissue evidence="12">Heart</tissue>
    </source>
</reference>
<evidence type="ECO:0000313" key="13">
    <source>
        <dbReference type="Proteomes" id="UP000575029"/>
    </source>
</evidence>
<keyword evidence="4" id="KW-1133">Transmembrane helix</keyword>
<keyword evidence="13" id="KW-1185">Reference proteome</keyword>
<evidence type="ECO:0000256" key="7">
    <source>
        <dbReference type="ARBA" id="ARBA00023157"/>
    </source>
</evidence>
<name>A0A7K6EY37_9PASS</name>
<keyword evidence="9" id="KW-0491">MHC II</keyword>